<name>A0A4R5FDN7_9FLAO</name>
<dbReference type="EMBL" id="SMLG01000001">
    <property type="protein sequence ID" value="TDE46958.1"/>
    <property type="molecule type" value="Genomic_DNA"/>
</dbReference>
<reference evidence="1 2" key="1">
    <citation type="submission" date="2019-03" db="EMBL/GenBank/DDBJ databases">
        <title>Novel species of Flavobacterium.</title>
        <authorList>
            <person name="Liu Q."/>
            <person name="Xin Y.-H."/>
        </authorList>
    </citation>
    <scope>NUCLEOTIDE SEQUENCE [LARGE SCALE GENOMIC DNA]</scope>
    <source>
        <strain evidence="1 2">LB3P52</strain>
    </source>
</reference>
<keyword evidence="2" id="KW-1185">Reference proteome</keyword>
<proteinExistence type="predicted"/>
<sequence length="187" mass="22226">MELYLEKYSKKNSEWESFEILNLKKVTESTNVLLVFDGEMSFSLKDENVNQENNFYQIYKVQFFAVCDIKIAKSVLLAFCIDECGQLTPYVISDLPNDYCQAETTRFFLIDYKGYLEICDITKEKKLSFEEYLEEKKSGNQFPNSFLKYENKYYNWDDNKEVFDKVEKSDDSRFDALEKLDEISIKN</sequence>
<dbReference type="RefSeq" id="WP_131914896.1">
    <property type="nucleotide sequence ID" value="NZ_SMLG01000001.1"/>
</dbReference>
<organism evidence="1 2">
    <name type="scientific">Flavobacterium rhamnosiphilum</name>
    <dbReference type="NCBI Taxonomy" id="2541724"/>
    <lineage>
        <taxon>Bacteria</taxon>
        <taxon>Pseudomonadati</taxon>
        <taxon>Bacteroidota</taxon>
        <taxon>Flavobacteriia</taxon>
        <taxon>Flavobacteriales</taxon>
        <taxon>Flavobacteriaceae</taxon>
        <taxon>Flavobacterium</taxon>
    </lineage>
</organism>
<dbReference type="AlphaFoldDB" id="A0A4R5FDN7"/>
<comment type="caution">
    <text evidence="1">The sequence shown here is derived from an EMBL/GenBank/DDBJ whole genome shotgun (WGS) entry which is preliminary data.</text>
</comment>
<protein>
    <submittedName>
        <fullName evidence="1">Uncharacterized protein</fullName>
    </submittedName>
</protein>
<evidence type="ECO:0000313" key="1">
    <source>
        <dbReference type="EMBL" id="TDE46958.1"/>
    </source>
</evidence>
<dbReference type="Proteomes" id="UP000294814">
    <property type="component" value="Unassembled WGS sequence"/>
</dbReference>
<evidence type="ECO:0000313" key="2">
    <source>
        <dbReference type="Proteomes" id="UP000294814"/>
    </source>
</evidence>
<accession>A0A4R5FDN7</accession>
<gene>
    <name evidence="1" type="ORF">E0I26_02400</name>
</gene>